<dbReference type="PANTHER" id="PTHR46430:SF1">
    <property type="entry name" value="CHITIN SYNTHASE REGULATOR SKT5-RELATED"/>
    <property type="match status" value="1"/>
</dbReference>
<dbReference type="SUPFAM" id="SSF81901">
    <property type="entry name" value="HCP-like"/>
    <property type="match status" value="1"/>
</dbReference>
<accession>A0A397TFZ2</accession>
<protein>
    <recommendedName>
        <fullName evidence="4">Sel1 repeat family protein</fullName>
    </recommendedName>
</protein>
<evidence type="ECO:0000313" key="2">
    <source>
        <dbReference type="EMBL" id="RIA93931.1"/>
    </source>
</evidence>
<evidence type="ECO:0008006" key="4">
    <source>
        <dbReference type="Google" id="ProtNLM"/>
    </source>
</evidence>
<sequence>MEGFFNQKKDKMAALTLFKEAADEGVVDAQYRYACALLDKNLKSKLKVNPKDAVKYIQLAAENGSCPAQFQIGEAYSKGRLGYKQNLKMAELWYQRAALHNDKHASIAKERLKDLKKTKSKWSLN</sequence>
<proteinExistence type="predicted"/>
<dbReference type="Pfam" id="PF08238">
    <property type="entry name" value="Sel1"/>
    <property type="match status" value="3"/>
</dbReference>
<dbReference type="InterPro" id="IPR006597">
    <property type="entry name" value="Sel1-like"/>
</dbReference>
<keyword evidence="1" id="KW-0677">Repeat</keyword>
<dbReference type="InterPro" id="IPR011990">
    <property type="entry name" value="TPR-like_helical_dom_sf"/>
</dbReference>
<dbReference type="SMART" id="SM00671">
    <property type="entry name" value="SEL1"/>
    <property type="match status" value="2"/>
</dbReference>
<name>A0A397TFZ2_9GLOM</name>
<dbReference type="InterPro" id="IPR051726">
    <property type="entry name" value="Chitin_Synth_Reg"/>
</dbReference>
<dbReference type="PANTHER" id="PTHR46430">
    <property type="entry name" value="PROTEIN SKT5-RELATED"/>
    <property type="match status" value="1"/>
</dbReference>
<dbReference type="Proteomes" id="UP000265703">
    <property type="component" value="Unassembled WGS sequence"/>
</dbReference>
<dbReference type="EMBL" id="QKYT01000094">
    <property type="protein sequence ID" value="RIA93931.1"/>
    <property type="molecule type" value="Genomic_DNA"/>
</dbReference>
<evidence type="ECO:0000313" key="3">
    <source>
        <dbReference type="Proteomes" id="UP000265703"/>
    </source>
</evidence>
<dbReference type="AlphaFoldDB" id="A0A397TFZ2"/>
<dbReference type="Gene3D" id="1.25.40.10">
    <property type="entry name" value="Tetratricopeptide repeat domain"/>
    <property type="match status" value="1"/>
</dbReference>
<reference evidence="2 3" key="1">
    <citation type="submission" date="2018-06" db="EMBL/GenBank/DDBJ databases">
        <title>Comparative genomics reveals the genomic features of Rhizophagus irregularis, R. cerebriforme, R. diaphanum and Gigaspora rosea, and their symbiotic lifestyle signature.</title>
        <authorList>
            <person name="Morin E."/>
            <person name="San Clemente H."/>
            <person name="Chen E.C.H."/>
            <person name="De La Providencia I."/>
            <person name="Hainaut M."/>
            <person name="Kuo A."/>
            <person name="Kohler A."/>
            <person name="Murat C."/>
            <person name="Tang N."/>
            <person name="Roy S."/>
            <person name="Loubradou J."/>
            <person name="Henrissat B."/>
            <person name="Grigoriev I.V."/>
            <person name="Corradi N."/>
            <person name="Roux C."/>
            <person name="Martin F.M."/>
        </authorList>
    </citation>
    <scope>NUCLEOTIDE SEQUENCE [LARGE SCALE GENOMIC DNA]</scope>
    <source>
        <strain evidence="2 3">DAOM 227022</strain>
    </source>
</reference>
<evidence type="ECO:0000256" key="1">
    <source>
        <dbReference type="ARBA" id="ARBA00022737"/>
    </source>
</evidence>
<dbReference type="OrthoDB" id="2397917at2759"/>
<comment type="caution">
    <text evidence="2">The sequence shown here is derived from an EMBL/GenBank/DDBJ whole genome shotgun (WGS) entry which is preliminary data.</text>
</comment>
<keyword evidence="3" id="KW-1185">Reference proteome</keyword>
<gene>
    <name evidence="2" type="ORF">C1645_803805</name>
</gene>
<organism evidence="2 3">
    <name type="scientific">Glomus cerebriforme</name>
    <dbReference type="NCBI Taxonomy" id="658196"/>
    <lineage>
        <taxon>Eukaryota</taxon>
        <taxon>Fungi</taxon>
        <taxon>Fungi incertae sedis</taxon>
        <taxon>Mucoromycota</taxon>
        <taxon>Glomeromycotina</taxon>
        <taxon>Glomeromycetes</taxon>
        <taxon>Glomerales</taxon>
        <taxon>Glomeraceae</taxon>
        <taxon>Glomus</taxon>
    </lineage>
</organism>